<keyword evidence="1" id="KW-0812">Transmembrane</keyword>
<accession>A0ABS9FW01</accession>
<gene>
    <name evidence="2" type="ORF">GIW47_24930</name>
</gene>
<keyword evidence="1" id="KW-0472">Membrane</keyword>
<keyword evidence="1" id="KW-1133">Transmembrane helix</keyword>
<keyword evidence="3" id="KW-1185">Reference proteome</keyword>
<evidence type="ECO:0000256" key="1">
    <source>
        <dbReference type="SAM" id="Phobius"/>
    </source>
</evidence>
<dbReference type="EMBL" id="WKDU01000041">
    <property type="protein sequence ID" value="MCF5155849.1"/>
    <property type="molecule type" value="Genomic_DNA"/>
</dbReference>
<organism evidence="2 3">
    <name type="scientific">Pseudomonas lactis</name>
    <dbReference type="NCBI Taxonomy" id="1615674"/>
    <lineage>
        <taxon>Bacteria</taxon>
        <taxon>Pseudomonadati</taxon>
        <taxon>Pseudomonadota</taxon>
        <taxon>Gammaproteobacteria</taxon>
        <taxon>Pseudomonadales</taxon>
        <taxon>Pseudomonadaceae</taxon>
        <taxon>Pseudomonas</taxon>
    </lineage>
</organism>
<evidence type="ECO:0008006" key="4">
    <source>
        <dbReference type="Google" id="ProtNLM"/>
    </source>
</evidence>
<feature type="transmembrane region" description="Helical" evidence="1">
    <location>
        <begin position="65"/>
        <end position="84"/>
    </location>
</feature>
<sequence>MVDISEQELIRRLELMDEETLIFISKYSQDRRKLAKTSTLISTAIATIAGFALSVSFVFPGTNTILVGVISTVLGAVVAGLGLWERQREEMRLISRALKESEGAKNPNAERKRELIEKFLKAEGL</sequence>
<evidence type="ECO:0000313" key="2">
    <source>
        <dbReference type="EMBL" id="MCF5155849.1"/>
    </source>
</evidence>
<feature type="transmembrane region" description="Helical" evidence="1">
    <location>
        <begin position="39"/>
        <end position="59"/>
    </location>
</feature>
<dbReference type="Proteomes" id="UP000814074">
    <property type="component" value="Unassembled WGS sequence"/>
</dbReference>
<dbReference type="RefSeq" id="WP_120248553.1">
    <property type="nucleotide sequence ID" value="NZ_JAEHTJ010000006.1"/>
</dbReference>
<protein>
    <recommendedName>
        <fullName evidence="4">DUF4231 domain-containing protein</fullName>
    </recommendedName>
</protein>
<reference evidence="2 3" key="1">
    <citation type="submission" date="2019-11" db="EMBL/GenBank/DDBJ databases">
        <title>Epiphytic Pseudomonas syringae from cherry orchards.</title>
        <authorList>
            <person name="Hulin M.T."/>
        </authorList>
    </citation>
    <scope>NUCLEOTIDE SEQUENCE [LARGE SCALE GENOMIC DNA]</scope>
    <source>
        <strain evidence="2 3">PA-6-3B</strain>
    </source>
</reference>
<comment type="caution">
    <text evidence="2">The sequence shown here is derived from an EMBL/GenBank/DDBJ whole genome shotgun (WGS) entry which is preliminary data.</text>
</comment>
<proteinExistence type="predicted"/>
<name>A0ABS9FW01_9PSED</name>
<evidence type="ECO:0000313" key="3">
    <source>
        <dbReference type="Proteomes" id="UP000814074"/>
    </source>
</evidence>